<dbReference type="GO" id="GO:0016020">
    <property type="term" value="C:membrane"/>
    <property type="evidence" value="ECO:0007669"/>
    <property type="project" value="InterPro"/>
</dbReference>
<dbReference type="Gene3D" id="1.20.5.1930">
    <property type="match status" value="1"/>
</dbReference>
<comment type="catalytic activity">
    <reaction evidence="1">
        <text>ATP + protein L-histidine = ADP + protein N-phospho-L-histidine.</text>
        <dbReference type="EC" id="2.7.13.3"/>
    </reaction>
</comment>
<keyword evidence="7" id="KW-0067">ATP-binding</keyword>
<keyword evidence="13" id="KW-1185">Reference proteome</keyword>
<evidence type="ECO:0000256" key="5">
    <source>
        <dbReference type="ARBA" id="ARBA00022741"/>
    </source>
</evidence>
<feature type="transmembrane region" description="Helical" evidence="10">
    <location>
        <begin position="728"/>
        <end position="746"/>
    </location>
</feature>
<feature type="compositionally biased region" description="Polar residues" evidence="9">
    <location>
        <begin position="964"/>
        <end position="974"/>
    </location>
</feature>
<dbReference type="InterPro" id="IPR036890">
    <property type="entry name" value="HATPase_C_sf"/>
</dbReference>
<gene>
    <name evidence="12" type="ORF">EFB08_10280</name>
</gene>
<organism evidence="12 13">
    <name type="scientific">Rufibacter latericius</name>
    <dbReference type="NCBI Taxonomy" id="2487040"/>
    <lineage>
        <taxon>Bacteria</taxon>
        <taxon>Pseudomonadati</taxon>
        <taxon>Bacteroidota</taxon>
        <taxon>Cytophagia</taxon>
        <taxon>Cytophagales</taxon>
        <taxon>Hymenobacteraceae</taxon>
        <taxon>Rufibacter</taxon>
    </lineage>
</organism>
<dbReference type="InterPro" id="IPR015943">
    <property type="entry name" value="WD40/YVTN_repeat-like_dom_sf"/>
</dbReference>
<accession>A0A3M9MNT9</accession>
<comment type="caution">
    <text evidence="12">The sequence shown here is derived from an EMBL/GenBank/DDBJ whole genome shotgun (WGS) entry which is preliminary data.</text>
</comment>
<keyword evidence="10" id="KW-0472">Membrane</keyword>
<dbReference type="Gene3D" id="2.60.40.10">
    <property type="entry name" value="Immunoglobulins"/>
    <property type="match status" value="1"/>
</dbReference>
<reference evidence="12 13" key="1">
    <citation type="submission" date="2018-11" db="EMBL/GenBank/DDBJ databases">
        <title>Rufibacter latericius sp. nov., isolated from water in Baiyang Lake.</title>
        <authorList>
            <person name="Yang Y."/>
        </authorList>
    </citation>
    <scope>NUCLEOTIDE SEQUENCE [LARGE SCALE GENOMIC DNA]</scope>
    <source>
        <strain evidence="12 13">R-22-1c-1</strain>
    </source>
</reference>
<evidence type="ECO:0000256" key="8">
    <source>
        <dbReference type="ARBA" id="ARBA00023012"/>
    </source>
</evidence>
<dbReference type="PROSITE" id="PS50109">
    <property type="entry name" value="HIS_KIN"/>
    <property type="match status" value="1"/>
</dbReference>
<dbReference type="Gene3D" id="2.130.10.10">
    <property type="entry name" value="YVTN repeat-like/Quinoprotein amine dehydrogenase"/>
    <property type="match status" value="2"/>
</dbReference>
<dbReference type="SUPFAM" id="SSF55874">
    <property type="entry name" value="ATPase domain of HSP90 chaperone/DNA topoisomerase II/histidine kinase"/>
    <property type="match status" value="1"/>
</dbReference>
<evidence type="ECO:0000256" key="9">
    <source>
        <dbReference type="SAM" id="MobiDB-lite"/>
    </source>
</evidence>
<dbReference type="Proteomes" id="UP000272117">
    <property type="component" value="Unassembled WGS sequence"/>
</dbReference>
<feature type="region of interest" description="Disordered" evidence="9">
    <location>
        <begin position="955"/>
        <end position="974"/>
    </location>
</feature>
<evidence type="ECO:0000256" key="2">
    <source>
        <dbReference type="ARBA" id="ARBA00012438"/>
    </source>
</evidence>
<evidence type="ECO:0000256" key="7">
    <source>
        <dbReference type="ARBA" id="ARBA00022840"/>
    </source>
</evidence>
<evidence type="ECO:0000256" key="10">
    <source>
        <dbReference type="SAM" id="Phobius"/>
    </source>
</evidence>
<keyword evidence="10" id="KW-0812">Transmembrane</keyword>
<dbReference type="InterPro" id="IPR011110">
    <property type="entry name" value="Reg_prop"/>
</dbReference>
<dbReference type="GO" id="GO:0046983">
    <property type="term" value="F:protein dimerization activity"/>
    <property type="evidence" value="ECO:0007669"/>
    <property type="project" value="InterPro"/>
</dbReference>
<dbReference type="EMBL" id="RJJD01000005">
    <property type="protein sequence ID" value="RNI26857.1"/>
    <property type="molecule type" value="Genomic_DNA"/>
</dbReference>
<keyword evidence="5" id="KW-0547">Nucleotide-binding</keyword>
<dbReference type="GO" id="GO:0005524">
    <property type="term" value="F:ATP binding"/>
    <property type="evidence" value="ECO:0007669"/>
    <property type="project" value="UniProtKB-KW"/>
</dbReference>
<dbReference type="PANTHER" id="PTHR24421:SF10">
    <property type="entry name" value="NITRATE_NITRITE SENSOR PROTEIN NARQ"/>
    <property type="match status" value="1"/>
</dbReference>
<dbReference type="Pfam" id="PF07730">
    <property type="entry name" value="HisKA_3"/>
    <property type="match status" value="1"/>
</dbReference>
<evidence type="ECO:0000259" key="11">
    <source>
        <dbReference type="PROSITE" id="PS50109"/>
    </source>
</evidence>
<evidence type="ECO:0000256" key="6">
    <source>
        <dbReference type="ARBA" id="ARBA00022777"/>
    </source>
</evidence>
<sequence length="974" mass="109773">MIFRGSTTQGCGRMLHLQENLRRMPLRIVFCFLLLLAMTSRREGHAAPPTAYVFLHLDQEDGLASSHVLALVQDRTGFLWIGTNNGLQRYDGRRFIHYRYQAQNPNSLASDIVDALLEDKAGNLWIASATTVTVFHPGQQRFRRIPVEKGLNNTRVRDIQLYQDAEGRIWLLSGQNNEALVYSPGRDAFVPVSEKWPQSSRAQLFQAYAPLAGVRTEDEYLFLKDSRGAVWGAGGELQVLFPGEPAFQVIPKQNAHRYSLDFNRILSLLEDREGTLWLGTDKGLYYFHPGRQRFFSVQPPTSSPASSAARGVTDFLELPARKELWVSSVEGDIMVYDLQFRFRRRYQFRDAQGNPSAAWCLLPGPGGAVWAGGYGGRLLQINPAGAAPLRYVQPTALTGHMLLRAAQDRSGTLWLGTDQGKLAYWHPEKQDFVLLPVPDAQNWGRIQRILSGPQNDLWVATSHGGVVQLDKGTRAIKRKYTTQSQPRLLSDETGDMTWYDANTLVVTSISGLHFINVPENKIRVLTTAQGLPANAALNVLKNSGGDLFLTTQYNVFRWSRASGNITPYGAKDGILHQTFPFHASSQLQDGRMLLGTLQDFFYFHPDSLLEKLPPPEVQITGVQIFNQPISLDSAVRNGQRLELSHRQNFFTVEFASLSYYDQDKITYYYRLQGIDPQWVKAQQGQAASYTNVPGGQYLLQIKAERNGQFSPHVTILAIQIRLPFWKTGWFYALLLIIMAGVLYALYRLRIHRLMALQQVRTRIARDLHDDVGSTLSTINILAEVAQKQLPEDPEKAKGYLHKISGYSQQMMDRMDDIVWSINPLNDSMQSLAARMREFAVEMLEPKEIAFRLNVEKPVLSLQLPLNIRHDLYLIFKEALNNAAKYAHCRQVSVTLDMQGSRLCMNIQDDGQGFTPSANSAGNGLGNMERRAQSLQGHLQIRSRKHEGTTIQLEVPLRKPKKGLTSATHDQTAPL</sequence>
<evidence type="ECO:0000256" key="3">
    <source>
        <dbReference type="ARBA" id="ARBA00022553"/>
    </source>
</evidence>
<protein>
    <recommendedName>
        <fullName evidence="2">histidine kinase</fullName>
        <ecNumber evidence="2">2.7.13.3</ecNumber>
    </recommendedName>
</protein>
<keyword evidence="8" id="KW-0902">Two-component regulatory system</keyword>
<keyword evidence="4" id="KW-0808">Transferase</keyword>
<keyword evidence="3" id="KW-0597">Phosphoprotein</keyword>
<dbReference type="EC" id="2.7.13.3" evidence="2"/>
<dbReference type="SUPFAM" id="SSF63829">
    <property type="entry name" value="Calcium-dependent phosphotriesterase"/>
    <property type="match status" value="3"/>
</dbReference>
<dbReference type="Pfam" id="PF02518">
    <property type="entry name" value="HATPase_c"/>
    <property type="match status" value="1"/>
</dbReference>
<dbReference type="PANTHER" id="PTHR24421">
    <property type="entry name" value="NITRATE/NITRITE SENSOR PROTEIN NARX-RELATED"/>
    <property type="match status" value="1"/>
</dbReference>
<dbReference type="InterPro" id="IPR011123">
    <property type="entry name" value="Y_Y_Y"/>
</dbReference>
<dbReference type="GO" id="GO:0000155">
    <property type="term" value="F:phosphorelay sensor kinase activity"/>
    <property type="evidence" value="ECO:0007669"/>
    <property type="project" value="InterPro"/>
</dbReference>
<evidence type="ECO:0000313" key="12">
    <source>
        <dbReference type="EMBL" id="RNI26857.1"/>
    </source>
</evidence>
<name>A0A3M9MNT9_9BACT</name>
<evidence type="ECO:0000256" key="1">
    <source>
        <dbReference type="ARBA" id="ARBA00000085"/>
    </source>
</evidence>
<dbReference type="InterPro" id="IPR013783">
    <property type="entry name" value="Ig-like_fold"/>
</dbReference>
<dbReference type="AlphaFoldDB" id="A0A3M9MNT9"/>
<dbReference type="Pfam" id="PF07495">
    <property type="entry name" value="Y_Y_Y"/>
    <property type="match status" value="1"/>
</dbReference>
<proteinExistence type="predicted"/>
<feature type="domain" description="Histidine kinase" evidence="11">
    <location>
        <begin position="766"/>
        <end position="958"/>
    </location>
</feature>
<dbReference type="InterPro" id="IPR003594">
    <property type="entry name" value="HATPase_dom"/>
</dbReference>
<dbReference type="InterPro" id="IPR050482">
    <property type="entry name" value="Sensor_HK_TwoCompSys"/>
</dbReference>
<keyword evidence="10" id="KW-1133">Transmembrane helix</keyword>
<evidence type="ECO:0000313" key="13">
    <source>
        <dbReference type="Proteomes" id="UP000272117"/>
    </source>
</evidence>
<evidence type="ECO:0000256" key="4">
    <source>
        <dbReference type="ARBA" id="ARBA00022679"/>
    </source>
</evidence>
<dbReference type="SMART" id="SM00387">
    <property type="entry name" value="HATPase_c"/>
    <property type="match status" value="1"/>
</dbReference>
<dbReference type="Pfam" id="PF07494">
    <property type="entry name" value="Reg_prop"/>
    <property type="match status" value="2"/>
</dbReference>
<dbReference type="InterPro" id="IPR005467">
    <property type="entry name" value="His_kinase_dom"/>
</dbReference>
<dbReference type="InterPro" id="IPR011712">
    <property type="entry name" value="Sig_transdc_His_kin_sub3_dim/P"/>
</dbReference>
<dbReference type="Gene3D" id="3.30.565.10">
    <property type="entry name" value="Histidine kinase-like ATPase, C-terminal domain"/>
    <property type="match status" value="1"/>
</dbReference>
<keyword evidence="6" id="KW-0418">Kinase</keyword>
<dbReference type="CDD" id="cd16917">
    <property type="entry name" value="HATPase_UhpB-NarQ-NarX-like"/>
    <property type="match status" value="1"/>
</dbReference>